<keyword evidence="9 10" id="KW-0472">Membrane</keyword>
<dbReference type="PANTHER" id="PTHR40765">
    <property type="entry name" value="ESX-2 SECRETION SYSTEM ATPASE ECCB2"/>
    <property type="match status" value="1"/>
</dbReference>
<evidence type="ECO:0000313" key="12">
    <source>
        <dbReference type="Proteomes" id="UP001156398"/>
    </source>
</evidence>
<name>A0ABT6VZ38_9ACTN</name>
<dbReference type="InterPro" id="IPR007795">
    <property type="entry name" value="T7SS_EccB"/>
</dbReference>
<keyword evidence="12" id="KW-1185">Reference proteome</keyword>
<accession>A0ABT6VZ38</accession>
<evidence type="ECO:0000256" key="8">
    <source>
        <dbReference type="ARBA" id="ARBA00022989"/>
    </source>
</evidence>
<dbReference type="InterPro" id="IPR044857">
    <property type="entry name" value="T7SS_EccB_R1"/>
</dbReference>
<comment type="caution">
    <text evidence="11">The sequence shown here is derived from an EMBL/GenBank/DDBJ whole genome shotgun (WGS) entry which is preliminary data.</text>
</comment>
<evidence type="ECO:0000256" key="1">
    <source>
        <dbReference type="ARBA" id="ARBA00004162"/>
    </source>
</evidence>
<dbReference type="Gene3D" id="2.40.50.910">
    <property type="entry name" value="Type VII secretion system EccB, repeat 3 domain"/>
    <property type="match status" value="1"/>
</dbReference>
<feature type="transmembrane region" description="Helical" evidence="10">
    <location>
        <begin position="39"/>
        <end position="61"/>
    </location>
</feature>
<evidence type="ECO:0000313" key="11">
    <source>
        <dbReference type="EMBL" id="MDI5963755.1"/>
    </source>
</evidence>
<dbReference type="PANTHER" id="PTHR40765:SF2">
    <property type="entry name" value="ESX-2 SECRETION SYSTEM ATPASE ECCB2"/>
    <property type="match status" value="1"/>
</dbReference>
<keyword evidence="4 10" id="KW-0812">Transmembrane</keyword>
<reference evidence="11 12" key="1">
    <citation type="submission" date="2023-05" db="EMBL/GenBank/DDBJ databases">
        <title>Streptantibioticus silvisoli sp. nov., acidotolerant actinomycetes 1 from pine litter.</title>
        <authorList>
            <person name="Swiecimska M."/>
            <person name="Golinska P."/>
            <person name="Sangal V."/>
            <person name="Wachnowicz B."/>
            <person name="Goodfellow M."/>
        </authorList>
    </citation>
    <scope>NUCLEOTIDE SEQUENCE [LARGE SCALE GENOMIC DNA]</scope>
    <source>
        <strain evidence="11 12">SL54</strain>
    </source>
</reference>
<keyword evidence="8 10" id="KW-1133">Transmembrane helix</keyword>
<dbReference type="Gene3D" id="3.30.2390.20">
    <property type="entry name" value="Type VII secretion system EccB, repeat 1 domain"/>
    <property type="match status" value="1"/>
</dbReference>
<keyword evidence="7" id="KW-0067">ATP-binding</keyword>
<evidence type="ECO:0000256" key="10">
    <source>
        <dbReference type="SAM" id="Phobius"/>
    </source>
</evidence>
<dbReference type="InterPro" id="IPR042485">
    <property type="entry name" value="T7SS_EccB_R3"/>
</dbReference>
<gene>
    <name evidence="11" type="primary">eccB</name>
    <name evidence="11" type="ORF">POF43_013695</name>
</gene>
<evidence type="ECO:0000256" key="6">
    <source>
        <dbReference type="ARBA" id="ARBA00022801"/>
    </source>
</evidence>
<evidence type="ECO:0000256" key="2">
    <source>
        <dbReference type="ARBA" id="ARBA00008149"/>
    </source>
</evidence>
<proteinExistence type="inferred from homology"/>
<keyword evidence="5" id="KW-0547">Nucleotide-binding</keyword>
<evidence type="ECO:0000256" key="7">
    <source>
        <dbReference type="ARBA" id="ARBA00022840"/>
    </source>
</evidence>
<protein>
    <submittedName>
        <fullName evidence="11">Type VII secretion protein EccB</fullName>
    </submittedName>
</protein>
<keyword evidence="6" id="KW-0378">Hydrolase</keyword>
<comment type="subcellular location">
    <subcellularLocation>
        <location evidence="1">Cell membrane</location>
        <topology evidence="1">Single-pass membrane protein</topology>
    </subcellularLocation>
</comment>
<evidence type="ECO:0000256" key="4">
    <source>
        <dbReference type="ARBA" id="ARBA00022692"/>
    </source>
</evidence>
<evidence type="ECO:0000256" key="5">
    <source>
        <dbReference type="ARBA" id="ARBA00022741"/>
    </source>
</evidence>
<organism evidence="11 12">
    <name type="scientific">Streptantibioticus silvisoli</name>
    <dbReference type="NCBI Taxonomy" id="2705255"/>
    <lineage>
        <taxon>Bacteria</taxon>
        <taxon>Bacillati</taxon>
        <taxon>Actinomycetota</taxon>
        <taxon>Actinomycetes</taxon>
        <taxon>Kitasatosporales</taxon>
        <taxon>Streptomycetaceae</taxon>
        <taxon>Streptantibioticus</taxon>
    </lineage>
</organism>
<evidence type="ECO:0000256" key="9">
    <source>
        <dbReference type="ARBA" id="ARBA00023136"/>
    </source>
</evidence>
<evidence type="ECO:0000256" key="3">
    <source>
        <dbReference type="ARBA" id="ARBA00022475"/>
    </source>
</evidence>
<dbReference type="Proteomes" id="UP001156398">
    <property type="component" value="Unassembled WGS sequence"/>
</dbReference>
<dbReference type="EMBL" id="JAAGKO020000017">
    <property type="protein sequence ID" value="MDI5963755.1"/>
    <property type="molecule type" value="Genomic_DNA"/>
</dbReference>
<dbReference type="NCBIfam" id="TIGR03919">
    <property type="entry name" value="T7SS_EccB"/>
    <property type="match status" value="1"/>
</dbReference>
<keyword evidence="3" id="KW-1003">Cell membrane</keyword>
<dbReference type="Pfam" id="PF05108">
    <property type="entry name" value="T7SS_ESX1_EccB"/>
    <property type="match status" value="1"/>
</dbReference>
<comment type="similarity">
    <text evidence="2">Belongs to the EccB family.</text>
</comment>
<sequence>MQTRRDHLQAYQFATGRLSSALVSGDPGRGESPLKRTALGTFLGACVVVLLCAGFGIYGLVSPGGNTSWRTAGTVVVEKETGTRYLYTGGKLRPLRNWASALLIVGKGAPVTSVSRNSLGATPHGAPVGIDGAPDSLPAAAGLLNGPWTRCLRPGVGDGQVVDFAPDGTAAVPAGRQVLLSGPGGKRYLLWRGVPYPVPSLSVLVALGLDGDRAVAAPADWLASLRSGTPLTAPMISGAGRPAGKVAGRPARVGDLFTTAVAGGVHHYVLTAHGFTPVGATAAALLAAKPGATPALRVSAQDLAAVPEAASGLPADPLPDVLDAPQAALGQRAVCLLQRSQGAKLTTRVVLEGGAAATGRSPVLVPALHGLVAVDRDQELAQRSSPAAYLITDQGIAYRVDDQASGQALGLGSAPATALPAGLLHDLPHGPGLGIGAARATVGGS</sequence>
<dbReference type="RefSeq" id="WP_271322815.1">
    <property type="nucleotide sequence ID" value="NZ_JAAGKO020000017.1"/>
</dbReference>